<evidence type="ECO:0000313" key="2">
    <source>
        <dbReference type="EMBL" id="TCP21068.1"/>
    </source>
</evidence>
<organism evidence="2 3">
    <name type="scientific">Scopulibacillus darangshiensis</name>
    <dbReference type="NCBI Taxonomy" id="442528"/>
    <lineage>
        <taxon>Bacteria</taxon>
        <taxon>Bacillati</taxon>
        <taxon>Bacillota</taxon>
        <taxon>Bacilli</taxon>
        <taxon>Bacillales</taxon>
        <taxon>Sporolactobacillaceae</taxon>
        <taxon>Scopulibacillus</taxon>
    </lineage>
</organism>
<reference evidence="2 3" key="1">
    <citation type="submission" date="2019-03" db="EMBL/GenBank/DDBJ databases">
        <title>Genomic Encyclopedia of Type Strains, Phase IV (KMG-IV): sequencing the most valuable type-strain genomes for metagenomic binning, comparative biology and taxonomic classification.</title>
        <authorList>
            <person name="Goeker M."/>
        </authorList>
    </citation>
    <scope>NUCLEOTIDE SEQUENCE [LARGE SCALE GENOMIC DNA]</scope>
    <source>
        <strain evidence="2 3">DSM 19377</strain>
    </source>
</reference>
<keyword evidence="1" id="KW-0732">Signal</keyword>
<dbReference type="PANTHER" id="PTHR39335">
    <property type="entry name" value="BLL4220 PROTEIN"/>
    <property type="match status" value="1"/>
</dbReference>
<feature type="chain" id="PRO_5038706975" evidence="1">
    <location>
        <begin position="21"/>
        <end position="268"/>
    </location>
</feature>
<dbReference type="PROSITE" id="PS51257">
    <property type="entry name" value="PROKAR_LIPOPROTEIN"/>
    <property type="match status" value="1"/>
</dbReference>
<dbReference type="InterPro" id="IPR005297">
    <property type="entry name" value="Lipoprotein_repeat"/>
</dbReference>
<gene>
    <name evidence="2" type="ORF">EV207_14618</name>
</gene>
<dbReference type="AlphaFoldDB" id="A0A4R2NIF9"/>
<feature type="signal peptide" evidence="1">
    <location>
        <begin position="1"/>
        <end position="20"/>
    </location>
</feature>
<sequence>MKKAKLLFTTAIVMTMLFLAACGNSSEGGEKAEKGEKSSSNEKSPALQTLNNDKVGSYLADAKGMTLYVFKKDKKGVSNCKGECLKKWPVFYAKDMDMPEGYNKSDFGTITRKDTGKKQTTYKGYPLYYFFKDKAKGDIKGQGVKGVWYVVNDETFAKLAGDSGENATDLASGTDTVLADTANLKKTVEQSSKDTASINNAGKKLGEDWDAIEKKVEEKYPKDYENIEDSLYPLLAEAAKEQPDEDKMKKLIADVTNKLNSFKEKVSS</sequence>
<evidence type="ECO:0000313" key="3">
    <source>
        <dbReference type="Proteomes" id="UP000295416"/>
    </source>
</evidence>
<dbReference type="GO" id="GO:0043448">
    <property type="term" value="P:alkane catabolic process"/>
    <property type="evidence" value="ECO:0007669"/>
    <property type="project" value="TreeGrafter"/>
</dbReference>
<dbReference type="Proteomes" id="UP000295416">
    <property type="component" value="Unassembled WGS sequence"/>
</dbReference>
<proteinExistence type="predicted"/>
<evidence type="ECO:0000256" key="1">
    <source>
        <dbReference type="SAM" id="SignalP"/>
    </source>
</evidence>
<name>A0A4R2NIF9_9BACL</name>
<comment type="caution">
    <text evidence="2">The sequence shown here is derived from an EMBL/GenBank/DDBJ whole genome shotgun (WGS) entry which is preliminary data.</text>
</comment>
<dbReference type="OrthoDB" id="9800666at2"/>
<dbReference type="EMBL" id="SLXK01000046">
    <property type="protein sequence ID" value="TCP21068.1"/>
    <property type="molecule type" value="Genomic_DNA"/>
</dbReference>
<keyword evidence="3" id="KW-1185">Reference proteome</keyword>
<dbReference type="Pfam" id="PF03640">
    <property type="entry name" value="Lipoprotein_15"/>
    <property type="match status" value="2"/>
</dbReference>
<accession>A0A4R2NIF9</accession>
<protein>
    <submittedName>
        <fullName evidence="2">Putative lipoprotein with Yx(FWY)xxD motif</fullName>
    </submittedName>
</protein>
<keyword evidence="2" id="KW-0449">Lipoprotein</keyword>
<dbReference type="RefSeq" id="WP_132747878.1">
    <property type="nucleotide sequence ID" value="NZ_SLXK01000046.1"/>
</dbReference>
<dbReference type="PANTHER" id="PTHR39335:SF1">
    <property type="entry name" value="BLL4220 PROTEIN"/>
    <property type="match status" value="1"/>
</dbReference>